<dbReference type="Proteomes" id="UP000308037">
    <property type="component" value="Unassembled WGS sequence"/>
</dbReference>
<comment type="caution">
    <text evidence="3">The sequence shown here is derived from an EMBL/GenBank/DDBJ whole genome shotgun (WGS) entry which is preliminary data.</text>
</comment>
<feature type="domain" description="UspA" evidence="2">
    <location>
        <begin position="8"/>
        <end position="146"/>
    </location>
</feature>
<dbReference type="InterPro" id="IPR006016">
    <property type="entry name" value="UspA"/>
</dbReference>
<reference evidence="3 4" key="1">
    <citation type="submission" date="2019-04" db="EMBL/GenBank/DDBJ databases">
        <title>Natronomonas sp. F20-122 a newhaloarchaeon isolated from a saline saltern of Isla Bacuta, Huelva, Spain.</title>
        <authorList>
            <person name="Duran-Viseras A."/>
            <person name="Sanchez-Porro C."/>
            <person name="Ventosa A."/>
        </authorList>
    </citation>
    <scope>NUCLEOTIDE SEQUENCE [LARGE SCALE GENOMIC DNA]</scope>
    <source>
        <strain evidence="3 4">F20-122</strain>
    </source>
</reference>
<dbReference type="InterPro" id="IPR006015">
    <property type="entry name" value="Universal_stress_UspA"/>
</dbReference>
<evidence type="ECO:0000256" key="1">
    <source>
        <dbReference type="ARBA" id="ARBA00008791"/>
    </source>
</evidence>
<dbReference type="CDD" id="cd00293">
    <property type="entry name" value="USP-like"/>
    <property type="match status" value="1"/>
</dbReference>
<dbReference type="Pfam" id="PF00582">
    <property type="entry name" value="Usp"/>
    <property type="match status" value="1"/>
</dbReference>
<dbReference type="PANTHER" id="PTHR46268:SF6">
    <property type="entry name" value="UNIVERSAL STRESS PROTEIN UP12"/>
    <property type="match status" value="1"/>
</dbReference>
<name>A0A4U5JAH9_9EURY</name>
<proteinExistence type="inferred from homology"/>
<evidence type="ECO:0000259" key="2">
    <source>
        <dbReference type="Pfam" id="PF00582"/>
    </source>
</evidence>
<dbReference type="EMBL" id="QKNX01000003">
    <property type="protein sequence ID" value="TKR25545.1"/>
    <property type="molecule type" value="Genomic_DNA"/>
</dbReference>
<gene>
    <name evidence="3" type="ORF">DM868_08980</name>
</gene>
<evidence type="ECO:0000313" key="4">
    <source>
        <dbReference type="Proteomes" id="UP000308037"/>
    </source>
</evidence>
<comment type="similarity">
    <text evidence="1">Belongs to the universal stress protein A family.</text>
</comment>
<dbReference type="InterPro" id="IPR014729">
    <property type="entry name" value="Rossmann-like_a/b/a_fold"/>
</dbReference>
<accession>A0A4U5JAH9</accession>
<keyword evidence="4" id="KW-1185">Reference proteome</keyword>
<protein>
    <submittedName>
        <fullName evidence="3">Universal stress protein</fullName>
    </submittedName>
</protein>
<organism evidence="3 4">
    <name type="scientific">Natronomonas salsuginis</name>
    <dbReference type="NCBI Taxonomy" id="2217661"/>
    <lineage>
        <taxon>Archaea</taxon>
        <taxon>Methanobacteriati</taxon>
        <taxon>Methanobacteriota</taxon>
        <taxon>Stenosarchaea group</taxon>
        <taxon>Halobacteria</taxon>
        <taxon>Halobacteriales</taxon>
        <taxon>Natronomonadaceae</taxon>
        <taxon>Natronomonas</taxon>
    </lineage>
</organism>
<dbReference type="PRINTS" id="PR01438">
    <property type="entry name" value="UNVRSLSTRESS"/>
</dbReference>
<dbReference type="PANTHER" id="PTHR46268">
    <property type="entry name" value="STRESS RESPONSE PROTEIN NHAX"/>
    <property type="match status" value="1"/>
</dbReference>
<dbReference type="SUPFAM" id="SSF52402">
    <property type="entry name" value="Adenine nucleotide alpha hydrolases-like"/>
    <property type="match status" value="1"/>
</dbReference>
<dbReference type="Gene3D" id="3.40.50.620">
    <property type="entry name" value="HUPs"/>
    <property type="match status" value="1"/>
</dbReference>
<evidence type="ECO:0000313" key="3">
    <source>
        <dbReference type="EMBL" id="TKR25545.1"/>
    </source>
</evidence>
<dbReference type="AlphaFoldDB" id="A0A4U5JAH9"/>
<sequence length="158" mass="16130">MARVGRHMYGTILLATDGSDDAAAALDHAIEIARSTGATLHAISVVETRTAYDNAIIDPEEVRENLRADAGDAVERAQAAATEAGVECHTTVAEGPPPERILEAIDEVGADAVIVGATGRSGFKRLVLGGTAEHLLDAASVPVIVIGGTLPHSGDTSG</sequence>